<dbReference type="RefSeq" id="WP_007416749.1">
    <property type="nucleotide sequence ID" value="NZ_ABOX02000031.1"/>
</dbReference>
<evidence type="ECO:0000313" key="2">
    <source>
        <dbReference type="Proteomes" id="UP000003688"/>
    </source>
</evidence>
<dbReference type="Proteomes" id="UP000003688">
    <property type="component" value="Unassembled WGS sequence"/>
</dbReference>
<protein>
    <submittedName>
        <fullName evidence="1">Uncharacterized protein</fullName>
    </submittedName>
</protein>
<sequence length="57" mass="6473">MKTKRIKFLEIEIEMEGLWWIGLLQEHGRLQIGDTAGYKPALLGKQSGRIGSQGIFE</sequence>
<evidence type="ECO:0000313" key="1">
    <source>
        <dbReference type="EMBL" id="EEF59167.1"/>
    </source>
</evidence>
<name>B9XLR0_PEDPL</name>
<dbReference type="EMBL" id="ABOX02000031">
    <property type="protein sequence ID" value="EEF59167.1"/>
    <property type="molecule type" value="Genomic_DNA"/>
</dbReference>
<organism evidence="1 2">
    <name type="scientific">Pedosphaera parvula (strain Ellin514)</name>
    <dbReference type="NCBI Taxonomy" id="320771"/>
    <lineage>
        <taxon>Bacteria</taxon>
        <taxon>Pseudomonadati</taxon>
        <taxon>Verrucomicrobiota</taxon>
        <taxon>Pedosphaerae</taxon>
        <taxon>Pedosphaerales</taxon>
        <taxon>Pedosphaeraceae</taxon>
        <taxon>Pedosphaera</taxon>
    </lineage>
</organism>
<reference evidence="1 2" key="1">
    <citation type="journal article" date="2011" name="J. Bacteriol.">
        <title>Genome sequence of 'Pedosphaera parvula' Ellin514, an aerobic Verrucomicrobial isolate from pasture soil.</title>
        <authorList>
            <person name="Kant R."/>
            <person name="van Passel M.W."/>
            <person name="Sangwan P."/>
            <person name="Palva A."/>
            <person name="Lucas S."/>
            <person name="Copeland A."/>
            <person name="Lapidus A."/>
            <person name="Glavina Del Rio T."/>
            <person name="Dalin E."/>
            <person name="Tice H."/>
            <person name="Bruce D."/>
            <person name="Goodwin L."/>
            <person name="Pitluck S."/>
            <person name="Chertkov O."/>
            <person name="Larimer F.W."/>
            <person name="Land M.L."/>
            <person name="Hauser L."/>
            <person name="Brettin T.S."/>
            <person name="Detter J.C."/>
            <person name="Han S."/>
            <person name="de Vos W.M."/>
            <person name="Janssen P.H."/>
            <person name="Smidt H."/>
        </authorList>
    </citation>
    <scope>NUCLEOTIDE SEQUENCE [LARGE SCALE GENOMIC DNA]</scope>
    <source>
        <strain evidence="1 2">Ellin514</strain>
    </source>
</reference>
<gene>
    <name evidence="1" type="ORF">Cflav_PD2372</name>
</gene>
<accession>B9XLR0</accession>
<proteinExistence type="predicted"/>
<keyword evidence="2" id="KW-1185">Reference proteome</keyword>
<comment type="caution">
    <text evidence="1">The sequence shown here is derived from an EMBL/GenBank/DDBJ whole genome shotgun (WGS) entry which is preliminary data.</text>
</comment>
<dbReference type="STRING" id="320771.Cflav_PD2372"/>
<dbReference type="AlphaFoldDB" id="B9XLR0"/>